<accession>A0A7W7AJZ2</accession>
<feature type="region of interest" description="Disordered" evidence="1">
    <location>
        <begin position="21"/>
        <end position="45"/>
    </location>
</feature>
<sequence length="432" mass="46531">MNRSSALRLCASALLLPTAAQAQTPPSGTATRPVLGAPTQAPPYATESVVNHPRTIGWPAGRTPVAPRGYQVVKFADGLDYPRQALLLPNGDVLVAEARTKPKLDAEPEVQRGQALSKTTGFSANRITLLRDADRDGVAEQRFVLREGLNQPFGMQYAGGRLYVANTDGVVSFPFQPGETRITAAPKTIATLPAGGYNNHWTRNLLLSPDARTLYISVGSASNVAEHGMDEEKRRAAILAIDLATGRERLYASGLRNPVGMDFAPTTGTLWTAVNERDHLGDDVSPDYLVGVREGGFYGWPYSYYGRQDPRHANERRELLATTLLPDVAVGPHAAALGLAFAKDRGGTDQLAYVARHGSWNRAEFIGYDVLAVPFAQGRPTAEPRPFLTGFVADAKKGEVYGRPVSVQTRSDGAVFVVDDAGDTVWLVRPAS</sequence>
<evidence type="ECO:0000256" key="1">
    <source>
        <dbReference type="SAM" id="MobiDB-lite"/>
    </source>
</evidence>
<comment type="caution">
    <text evidence="4">The sequence shown here is derived from an EMBL/GenBank/DDBJ whole genome shotgun (WGS) entry which is preliminary data.</text>
</comment>
<dbReference type="InterPro" id="IPR054539">
    <property type="entry name" value="Beta-prop_PDH"/>
</dbReference>
<keyword evidence="2" id="KW-0732">Signal</keyword>
<dbReference type="PANTHER" id="PTHR33546">
    <property type="entry name" value="LARGE, MULTIFUNCTIONAL SECRETED PROTEIN-RELATED"/>
    <property type="match status" value="1"/>
</dbReference>
<name>A0A7W7AJZ2_9SPHN</name>
<feature type="chain" id="PRO_5030680650" evidence="2">
    <location>
        <begin position="23"/>
        <end position="432"/>
    </location>
</feature>
<dbReference type="Gene3D" id="2.120.10.30">
    <property type="entry name" value="TolB, C-terminal domain"/>
    <property type="match status" value="1"/>
</dbReference>
<dbReference type="EMBL" id="JACHNY010000005">
    <property type="protein sequence ID" value="MBB4618427.1"/>
    <property type="molecule type" value="Genomic_DNA"/>
</dbReference>
<dbReference type="Pfam" id="PF22807">
    <property type="entry name" value="TrAA12"/>
    <property type="match status" value="2"/>
</dbReference>
<dbReference type="InterPro" id="IPR011042">
    <property type="entry name" value="6-blade_b-propeller_TolB-like"/>
</dbReference>
<evidence type="ECO:0000313" key="5">
    <source>
        <dbReference type="Proteomes" id="UP000574769"/>
    </source>
</evidence>
<dbReference type="Proteomes" id="UP000574769">
    <property type="component" value="Unassembled WGS sequence"/>
</dbReference>
<dbReference type="AlphaFoldDB" id="A0A7W7AJZ2"/>
<dbReference type="InterPro" id="IPR011041">
    <property type="entry name" value="Quinoprot_gluc/sorb_DH_b-prop"/>
</dbReference>
<dbReference type="SUPFAM" id="SSF50952">
    <property type="entry name" value="Soluble quinoprotein glucose dehydrogenase"/>
    <property type="match status" value="1"/>
</dbReference>
<reference evidence="4 5" key="1">
    <citation type="submission" date="2020-08" db="EMBL/GenBank/DDBJ databases">
        <title>Genomic Encyclopedia of Type Strains, Phase IV (KMG-IV): sequencing the most valuable type-strain genomes for metagenomic binning, comparative biology and taxonomic classification.</title>
        <authorList>
            <person name="Goeker M."/>
        </authorList>
    </citation>
    <scope>NUCLEOTIDE SEQUENCE [LARGE SCALE GENOMIC DNA]</scope>
    <source>
        <strain evidence="4 5">DSM 15867</strain>
    </source>
</reference>
<evidence type="ECO:0000313" key="4">
    <source>
        <dbReference type="EMBL" id="MBB4618427.1"/>
    </source>
</evidence>
<organism evidence="4 5">
    <name type="scientific">Sphingomonas abaci</name>
    <dbReference type="NCBI Taxonomy" id="237611"/>
    <lineage>
        <taxon>Bacteria</taxon>
        <taxon>Pseudomonadati</taxon>
        <taxon>Pseudomonadota</taxon>
        <taxon>Alphaproteobacteria</taxon>
        <taxon>Sphingomonadales</taxon>
        <taxon>Sphingomonadaceae</taxon>
        <taxon>Sphingomonas</taxon>
    </lineage>
</organism>
<protein>
    <submittedName>
        <fullName evidence="4">Glucose/arabinose dehydrogenase</fullName>
    </submittedName>
</protein>
<dbReference type="PANTHER" id="PTHR33546:SF1">
    <property type="entry name" value="LARGE, MULTIFUNCTIONAL SECRETED PROTEIN"/>
    <property type="match status" value="1"/>
</dbReference>
<feature type="compositionally biased region" description="Low complexity" evidence="1">
    <location>
        <begin position="21"/>
        <end position="31"/>
    </location>
</feature>
<dbReference type="RefSeq" id="WP_184115301.1">
    <property type="nucleotide sequence ID" value="NZ_JACHNY010000005.1"/>
</dbReference>
<feature type="signal peptide" evidence="2">
    <location>
        <begin position="1"/>
        <end position="22"/>
    </location>
</feature>
<evidence type="ECO:0000256" key="2">
    <source>
        <dbReference type="SAM" id="SignalP"/>
    </source>
</evidence>
<proteinExistence type="predicted"/>
<feature type="domain" description="Pyrroloquinoline quinone-dependent pyranose dehydrogenase beta-propeller" evidence="3">
    <location>
        <begin position="325"/>
        <end position="429"/>
    </location>
</feature>
<feature type="domain" description="Pyrroloquinoline quinone-dependent pyranose dehydrogenase beta-propeller" evidence="3">
    <location>
        <begin position="66"/>
        <end position="280"/>
    </location>
</feature>
<keyword evidence="5" id="KW-1185">Reference proteome</keyword>
<evidence type="ECO:0000259" key="3">
    <source>
        <dbReference type="Pfam" id="PF22807"/>
    </source>
</evidence>
<gene>
    <name evidence="4" type="ORF">GGQ96_002570</name>
</gene>